<evidence type="ECO:0000256" key="4">
    <source>
        <dbReference type="ARBA" id="ARBA00007637"/>
    </source>
</evidence>
<comment type="subunit">
    <text evidence="10">Homodimer.</text>
</comment>
<evidence type="ECO:0000256" key="1">
    <source>
        <dbReference type="ARBA" id="ARBA00000083"/>
    </source>
</evidence>
<keyword evidence="13" id="KW-1185">Reference proteome</keyword>
<comment type="cofactor">
    <cofactor evidence="2 10">
        <name>NAD(+)</name>
        <dbReference type="ChEBI" id="CHEBI:57540"/>
    </cofactor>
</comment>
<evidence type="ECO:0000313" key="12">
    <source>
        <dbReference type="EMBL" id="MBB6097607.1"/>
    </source>
</evidence>
<keyword evidence="7 10" id="KW-0520">NAD</keyword>
<protein>
    <recommendedName>
        <fullName evidence="6 10">UDP-glucose 4-epimerase</fullName>
        <ecNumber evidence="5 10">5.1.3.2</ecNumber>
    </recommendedName>
</protein>
<sequence length="332" mass="36346">MKILVTGGAGYIGSHACKALAAAGYTPVTFDNLEYGHEWATQWGPFEHGDLQDPERLREVLQIHRPAAVMHFAAYTYVGESVQEPGKYYRNNVGGTLNLLEAMRETGVKIMVFSSTCATYGPPERLPLTEDHPQRPISPYGRTKLVVEGMLGDFEAACGLRWAALRYFNASGADPEGQIGEDHDPETHLIPLILDAAAGLRPAITVFGEDYDTPDGTAIRDYIHVTDLADAHVLALKRLLEGGPSAAYNLGNGQGFSVREVIQAAERVTGRPIPVEVGPRRAGDPPRLVGDATKARNELGWTPRYADLEVILQTAWNWHTRHRKPTSEVTPS</sequence>
<dbReference type="InterPro" id="IPR001509">
    <property type="entry name" value="Epimerase_deHydtase"/>
</dbReference>
<keyword evidence="8 10" id="KW-0413">Isomerase</keyword>
<comment type="catalytic activity">
    <reaction evidence="1 10">
        <text>UDP-alpha-D-glucose = UDP-alpha-D-galactose</text>
        <dbReference type="Rhea" id="RHEA:22168"/>
        <dbReference type="ChEBI" id="CHEBI:58885"/>
        <dbReference type="ChEBI" id="CHEBI:66914"/>
        <dbReference type="EC" id="5.1.3.2"/>
    </reaction>
</comment>
<dbReference type="EMBL" id="JACHHG010000003">
    <property type="protein sequence ID" value="MBB6097607.1"/>
    <property type="molecule type" value="Genomic_DNA"/>
</dbReference>
<dbReference type="NCBIfam" id="TIGR01179">
    <property type="entry name" value="galE"/>
    <property type="match status" value="1"/>
</dbReference>
<evidence type="ECO:0000256" key="9">
    <source>
        <dbReference type="ARBA" id="ARBA00023277"/>
    </source>
</evidence>
<evidence type="ECO:0000259" key="11">
    <source>
        <dbReference type="Pfam" id="PF01370"/>
    </source>
</evidence>
<comment type="similarity">
    <text evidence="4 10">Belongs to the NAD(P)-dependent epimerase/dehydratase family.</text>
</comment>
<keyword evidence="9 10" id="KW-0119">Carbohydrate metabolism</keyword>
<evidence type="ECO:0000256" key="2">
    <source>
        <dbReference type="ARBA" id="ARBA00001911"/>
    </source>
</evidence>
<name>A0A841HW38_9DEIO</name>
<dbReference type="Pfam" id="PF01370">
    <property type="entry name" value="Epimerase"/>
    <property type="match status" value="1"/>
</dbReference>
<dbReference type="InterPro" id="IPR005886">
    <property type="entry name" value="UDP_G4E"/>
</dbReference>
<dbReference type="CDD" id="cd05247">
    <property type="entry name" value="UDP_G4E_1_SDR_e"/>
    <property type="match status" value="1"/>
</dbReference>
<evidence type="ECO:0000256" key="10">
    <source>
        <dbReference type="RuleBase" id="RU366046"/>
    </source>
</evidence>
<dbReference type="SUPFAM" id="SSF51735">
    <property type="entry name" value="NAD(P)-binding Rossmann-fold domains"/>
    <property type="match status" value="1"/>
</dbReference>
<evidence type="ECO:0000256" key="7">
    <source>
        <dbReference type="ARBA" id="ARBA00023027"/>
    </source>
</evidence>
<evidence type="ECO:0000256" key="3">
    <source>
        <dbReference type="ARBA" id="ARBA00004947"/>
    </source>
</evidence>
<evidence type="ECO:0000256" key="6">
    <source>
        <dbReference type="ARBA" id="ARBA00018569"/>
    </source>
</evidence>
<reference evidence="12 13" key="1">
    <citation type="submission" date="2020-08" db="EMBL/GenBank/DDBJ databases">
        <title>Genomic Encyclopedia of Type Strains, Phase IV (KMG-IV): sequencing the most valuable type-strain genomes for metagenomic binning, comparative biology and taxonomic classification.</title>
        <authorList>
            <person name="Goeker M."/>
        </authorList>
    </citation>
    <scope>NUCLEOTIDE SEQUENCE [LARGE SCALE GENOMIC DNA]</scope>
    <source>
        <strain evidence="12 13">DSM 21458</strain>
    </source>
</reference>
<dbReference type="Gene3D" id="3.40.50.720">
    <property type="entry name" value="NAD(P)-binding Rossmann-like Domain"/>
    <property type="match status" value="1"/>
</dbReference>
<evidence type="ECO:0000313" key="13">
    <source>
        <dbReference type="Proteomes" id="UP000569951"/>
    </source>
</evidence>
<dbReference type="EC" id="5.1.3.2" evidence="5 10"/>
<dbReference type="PANTHER" id="PTHR43725">
    <property type="entry name" value="UDP-GLUCOSE 4-EPIMERASE"/>
    <property type="match status" value="1"/>
</dbReference>
<dbReference type="UniPathway" id="UPA00214"/>
<comment type="pathway">
    <text evidence="3 10">Carbohydrate metabolism; galactose metabolism.</text>
</comment>
<dbReference type="RefSeq" id="WP_183985213.1">
    <property type="nucleotide sequence ID" value="NZ_JACHHG010000003.1"/>
</dbReference>
<dbReference type="GO" id="GO:0033499">
    <property type="term" value="P:galactose catabolic process via UDP-galactose, Leloir pathway"/>
    <property type="evidence" value="ECO:0007669"/>
    <property type="project" value="TreeGrafter"/>
</dbReference>
<organism evidence="12 13">
    <name type="scientific">Deinobacterium chartae</name>
    <dbReference type="NCBI Taxonomy" id="521158"/>
    <lineage>
        <taxon>Bacteria</taxon>
        <taxon>Thermotogati</taxon>
        <taxon>Deinococcota</taxon>
        <taxon>Deinococci</taxon>
        <taxon>Deinococcales</taxon>
        <taxon>Deinococcaceae</taxon>
        <taxon>Deinobacterium</taxon>
    </lineage>
</organism>
<proteinExistence type="inferred from homology"/>
<dbReference type="Proteomes" id="UP000569951">
    <property type="component" value="Unassembled WGS sequence"/>
</dbReference>
<comment type="caution">
    <text evidence="12">The sequence shown here is derived from an EMBL/GenBank/DDBJ whole genome shotgun (WGS) entry which is preliminary data.</text>
</comment>
<evidence type="ECO:0000256" key="5">
    <source>
        <dbReference type="ARBA" id="ARBA00013189"/>
    </source>
</evidence>
<dbReference type="AlphaFoldDB" id="A0A841HW38"/>
<dbReference type="PANTHER" id="PTHR43725:SF53">
    <property type="entry name" value="UDP-ARABINOSE 4-EPIMERASE 1"/>
    <property type="match status" value="1"/>
</dbReference>
<dbReference type="GO" id="GO:0003978">
    <property type="term" value="F:UDP-glucose 4-epimerase activity"/>
    <property type="evidence" value="ECO:0007669"/>
    <property type="project" value="UniProtKB-UniRule"/>
</dbReference>
<dbReference type="InterPro" id="IPR036291">
    <property type="entry name" value="NAD(P)-bd_dom_sf"/>
</dbReference>
<accession>A0A841HW38</accession>
<evidence type="ECO:0000256" key="8">
    <source>
        <dbReference type="ARBA" id="ARBA00023235"/>
    </source>
</evidence>
<dbReference type="Gene3D" id="3.90.25.10">
    <property type="entry name" value="UDP-galactose 4-epimerase, domain 1"/>
    <property type="match status" value="1"/>
</dbReference>
<feature type="domain" description="NAD-dependent epimerase/dehydratase" evidence="11">
    <location>
        <begin position="3"/>
        <end position="251"/>
    </location>
</feature>
<gene>
    <name evidence="12" type="ORF">HNR42_001024</name>
</gene>